<feature type="compositionally biased region" description="Basic residues" evidence="1">
    <location>
        <begin position="1"/>
        <end position="28"/>
    </location>
</feature>
<evidence type="ECO:0000256" key="1">
    <source>
        <dbReference type="SAM" id="MobiDB-lite"/>
    </source>
</evidence>
<name>A0A1X0DD05_9MYCO</name>
<protein>
    <submittedName>
        <fullName evidence="2">Uncharacterized protein</fullName>
    </submittedName>
</protein>
<sequence length="106" mass="11403">MRRRRHRRPPPRRAFRRRAQRPPRRRPARAANPDAAQRGCGCLSTVFDGGGCDCVASGRGGCACSAHDPVGTGVQSPPVVRGEAEATGNKTDGSHGWRYVIGRSTP</sequence>
<gene>
    <name evidence="2" type="ORF">BST26_13175</name>
</gene>
<feature type="region of interest" description="Disordered" evidence="1">
    <location>
        <begin position="1"/>
        <end position="36"/>
    </location>
</feature>
<dbReference type="EMBL" id="MVHS01000030">
    <property type="protein sequence ID" value="ORA69670.1"/>
    <property type="molecule type" value="Genomic_DNA"/>
</dbReference>
<reference evidence="2 3" key="1">
    <citation type="submission" date="2016-12" db="EMBL/GenBank/DDBJ databases">
        <title>The new phylogeny of genus Mycobacterium.</title>
        <authorList>
            <person name="Tortoli E."/>
            <person name="Trovato A."/>
            <person name="Cirillo D.M."/>
        </authorList>
    </citation>
    <scope>NUCLEOTIDE SEQUENCE [LARGE SCALE GENOMIC DNA]</scope>
    <source>
        <strain evidence="2 3">DSM 45130</strain>
    </source>
</reference>
<proteinExistence type="predicted"/>
<organism evidence="2 3">
    <name type="scientific">Mycolicibacterium insubricum</name>
    <dbReference type="NCBI Taxonomy" id="444597"/>
    <lineage>
        <taxon>Bacteria</taxon>
        <taxon>Bacillati</taxon>
        <taxon>Actinomycetota</taxon>
        <taxon>Actinomycetes</taxon>
        <taxon>Mycobacteriales</taxon>
        <taxon>Mycobacteriaceae</taxon>
        <taxon>Mycolicibacterium</taxon>
    </lineage>
</organism>
<evidence type="ECO:0000313" key="2">
    <source>
        <dbReference type="EMBL" id="ORA69670.1"/>
    </source>
</evidence>
<accession>A0A1X0DD05</accession>
<comment type="caution">
    <text evidence="2">The sequence shown here is derived from an EMBL/GenBank/DDBJ whole genome shotgun (WGS) entry which is preliminary data.</text>
</comment>
<evidence type="ECO:0000313" key="3">
    <source>
        <dbReference type="Proteomes" id="UP000192801"/>
    </source>
</evidence>
<dbReference type="Proteomes" id="UP000192801">
    <property type="component" value="Unassembled WGS sequence"/>
</dbReference>
<keyword evidence="3" id="KW-1185">Reference proteome</keyword>
<dbReference type="AlphaFoldDB" id="A0A1X0DD05"/>
<feature type="region of interest" description="Disordered" evidence="1">
    <location>
        <begin position="70"/>
        <end position="106"/>
    </location>
</feature>